<dbReference type="PANTHER" id="PTHR43708:SF5">
    <property type="entry name" value="CONSERVED EXPRESSED OXIDOREDUCTASE (EUROFUNG)-RELATED"/>
    <property type="match status" value="1"/>
</dbReference>
<gene>
    <name evidence="4" type="ORF">UFOPK3720_00441</name>
</gene>
<accession>A0A6J7I3F8</accession>
<evidence type="ECO:0000313" key="4">
    <source>
        <dbReference type="EMBL" id="CAB4925335.1"/>
    </source>
</evidence>
<comment type="similarity">
    <text evidence="1">Belongs to the Gfo/Idh/MocA family.</text>
</comment>
<keyword evidence="2" id="KW-0560">Oxidoreductase</keyword>
<evidence type="ECO:0000256" key="2">
    <source>
        <dbReference type="ARBA" id="ARBA00023002"/>
    </source>
</evidence>
<sequence>MVIDKPLAATAAQAHIVIDAAAAADVQVHPFQNRRWDSDFLTLRTLVAEGSLGRIHRFESRIERLRTLPKGNWRESADPEDFGGVLLDFGAHLVDQALALMGPVTSVTAHARSVRDPLAANDDMQMVLTHADSSISILVASQAAAFGDPRFVLLGTTGGVRISESDSQEAALKAGLLPSSPVWGIEPSEITAHVRIGETSGELVDTQITLATGRWNTFYPSVLGSILDGSPAPVPTSDVIENLRVLDAARLSADTGEAVHLTPPAAHV</sequence>
<reference evidence="4" key="1">
    <citation type="submission" date="2020-05" db="EMBL/GenBank/DDBJ databases">
        <authorList>
            <person name="Chiriac C."/>
            <person name="Salcher M."/>
            <person name="Ghai R."/>
            <person name="Kavagutti S V."/>
        </authorList>
    </citation>
    <scope>NUCLEOTIDE SEQUENCE</scope>
</reference>
<dbReference type="PANTHER" id="PTHR43708">
    <property type="entry name" value="CONSERVED EXPRESSED OXIDOREDUCTASE (EUROFUNG)"/>
    <property type="match status" value="1"/>
</dbReference>
<dbReference type="InterPro" id="IPR055170">
    <property type="entry name" value="GFO_IDH_MocA-like_dom"/>
</dbReference>
<dbReference type="GO" id="GO:0016491">
    <property type="term" value="F:oxidoreductase activity"/>
    <property type="evidence" value="ECO:0007669"/>
    <property type="project" value="UniProtKB-KW"/>
</dbReference>
<dbReference type="Pfam" id="PF22725">
    <property type="entry name" value="GFO_IDH_MocA_C3"/>
    <property type="match status" value="1"/>
</dbReference>
<dbReference type="SUPFAM" id="SSF55347">
    <property type="entry name" value="Glyceraldehyde-3-phosphate dehydrogenase-like, C-terminal domain"/>
    <property type="match status" value="1"/>
</dbReference>
<dbReference type="Gene3D" id="3.40.50.720">
    <property type="entry name" value="NAD(P)-binding Rossmann-like Domain"/>
    <property type="match status" value="1"/>
</dbReference>
<dbReference type="EMBL" id="CAFBNB010000059">
    <property type="protein sequence ID" value="CAB4925335.1"/>
    <property type="molecule type" value="Genomic_DNA"/>
</dbReference>
<proteinExistence type="inferred from homology"/>
<dbReference type="AlphaFoldDB" id="A0A6J7I3F8"/>
<evidence type="ECO:0000259" key="3">
    <source>
        <dbReference type="Pfam" id="PF22725"/>
    </source>
</evidence>
<evidence type="ECO:0000256" key="1">
    <source>
        <dbReference type="ARBA" id="ARBA00010928"/>
    </source>
</evidence>
<organism evidence="4">
    <name type="scientific">freshwater metagenome</name>
    <dbReference type="NCBI Taxonomy" id="449393"/>
    <lineage>
        <taxon>unclassified sequences</taxon>
        <taxon>metagenomes</taxon>
        <taxon>ecological metagenomes</taxon>
    </lineage>
</organism>
<feature type="domain" description="GFO/IDH/MocA-like oxidoreductase" evidence="3">
    <location>
        <begin position="40"/>
        <end position="160"/>
    </location>
</feature>
<name>A0A6J7I3F8_9ZZZZ</name>
<dbReference type="InterPro" id="IPR051317">
    <property type="entry name" value="Gfo/Idh/MocA_oxidoreduct"/>
</dbReference>
<protein>
    <submittedName>
        <fullName evidence="4">Unannotated protein</fullName>
    </submittedName>
</protein>
<dbReference type="Gene3D" id="3.30.360.10">
    <property type="entry name" value="Dihydrodipicolinate Reductase, domain 2"/>
    <property type="match status" value="1"/>
</dbReference>